<dbReference type="AlphaFoldDB" id="A0A6J1D752"/>
<keyword evidence="8 9" id="KW-0472">Membrane</keyword>
<evidence type="ECO:0000256" key="6">
    <source>
        <dbReference type="ARBA" id="ARBA00022840"/>
    </source>
</evidence>
<keyword evidence="4 9" id="KW-0812">Transmembrane</keyword>
<feature type="transmembrane region" description="Helical" evidence="9">
    <location>
        <begin position="606"/>
        <end position="627"/>
    </location>
</feature>
<evidence type="ECO:0000256" key="8">
    <source>
        <dbReference type="ARBA" id="ARBA00023136"/>
    </source>
</evidence>
<dbReference type="GO" id="GO:0005524">
    <property type="term" value="F:ATP binding"/>
    <property type="evidence" value="ECO:0007669"/>
    <property type="project" value="UniProtKB-KW"/>
</dbReference>
<evidence type="ECO:0000256" key="5">
    <source>
        <dbReference type="ARBA" id="ARBA00022741"/>
    </source>
</evidence>
<dbReference type="RefSeq" id="XP_022149026.1">
    <property type="nucleotide sequence ID" value="XM_022293334.1"/>
</dbReference>
<dbReference type="PANTHER" id="PTHR48041:SF24">
    <property type="entry name" value="ABC TRANSPORTER G FAMILY MEMBER 21"/>
    <property type="match status" value="1"/>
</dbReference>
<dbReference type="SUPFAM" id="SSF52540">
    <property type="entry name" value="P-loop containing nucleoside triphosphate hydrolases"/>
    <property type="match status" value="1"/>
</dbReference>
<proteinExistence type="inferred from homology"/>
<name>A0A6J1D752_MOMCH</name>
<keyword evidence="6" id="KW-0067">ATP-binding</keyword>
<evidence type="ECO:0000256" key="2">
    <source>
        <dbReference type="ARBA" id="ARBA00005814"/>
    </source>
</evidence>
<sequence length="632" mass="69544">MANGCNGRDVSHSSSCTPHNPILPHPITLKFEDVVYSVNLTRIKTTGFGSKGAAATTRTILNGATGIVRPGELLAMLGPSGSGKTTLLTALAGRLPGNVSGSITYNGVPFSTFIKRKIGFVPQDDLFYPHLTVLETLTYAARLRLPKSLTTREKIEQVEMIVNELGLSRCRNVSIGGPLMRGISGGERKRVSIGHEMIMKPSILLLDEPTSGLDSTTAERIAATLRRLAGGGRTVVTTIHQPSSRLFAMFDKVVVISEGWPIYSGDAGRVMEYFGSIGYALAPPGINFVNPADSLLDLANGIAPEAKQDDYQHELPEDHQTAIKQSLVSSYRTNLYPSLKAEIQTEPQSHSPSFMSAGSEDQWSCSWWEQFVLLLRRGLQERKHESYSGLKIFQTTSISVLSGMLWWRSNISNIQDQVALVFFLSVFSSLFPLYAAVFSFPNEKPILKKERSSGMYHLSSYFMARTVSDMPMELLLPAIFVTVPYWMSGLKSSAPTFILTLFIVLLNVLATQGLGLALGAVLMDTKQATSLASVVTVAFLMMAGYYIGNIPGFIAWLRYISYNYHTFKLLLGVQYTENETYDCGDGLHCKVMDFPTVRLVGVDRKWLNVAVLILMLVGFRVIAYVALRIRVG</sequence>
<evidence type="ECO:0000256" key="4">
    <source>
        <dbReference type="ARBA" id="ARBA00022692"/>
    </source>
</evidence>
<keyword evidence="5" id="KW-0547">Nucleotide-binding</keyword>
<dbReference type="InterPro" id="IPR013525">
    <property type="entry name" value="ABC2_TM"/>
</dbReference>
<dbReference type="PANTHER" id="PTHR48041">
    <property type="entry name" value="ABC TRANSPORTER G FAMILY MEMBER 28"/>
    <property type="match status" value="1"/>
</dbReference>
<keyword evidence="11" id="KW-1185">Reference proteome</keyword>
<dbReference type="KEGG" id="mcha:111017545"/>
<protein>
    <submittedName>
        <fullName evidence="12">ABC transporter G family member 21-like</fullName>
    </submittedName>
</protein>
<accession>A0A6J1D752</accession>
<organism evidence="11 12">
    <name type="scientific">Momordica charantia</name>
    <name type="common">Bitter gourd</name>
    <name type="synonym">Balsam pear</name>
    <dbReference type="NCBI Taxonomy" id="3673"/>
    <lineage>
        <taxon>Eukaryota</taxon>
        <taxon>Viridiplantae</taxon>
        <taxon>Streptophyta</taxon>
        <taxon>Embryophyta</taxon>
        <taxon>Tracheophyta</taxon>
        <taxon>Spermatophyta</taxon>
        <taxon>Magnoliopsida</taxon>
        <taxon>eudicotyledons</taxon>
        <taxon>Gunneridae</taxon>
        <taxon>Pentapetalae</taxon>
        <taxon>rosids</taxon>
        <taxon>fabids</taxon>
        <taxon>Cucurbitales</taxon>
        <taxon>Cucurbitaceae</taxon>
        <taxon>Momordiceae</taxon>
        <taxon>Momordica</taxon>
    </lineage>
</organism>
<dbReference type="GeneID" id="111017545"/>
<gene>
    <name evidence="12" type="primary">LOC111017545</name>
</gene>
<keyword evidence="7 9" id="KW-1133">Transmembrane helix</keyword>
<dbReference type="FunFam" id="3.40.50.300:FF:000337">
    <property type="entry name" value="ABC transporter G family member 22"/>
    <property type="match status" value="1"/>
</dbReference>
<dbReference type="Pfam" id="PF01061">
    <property type="entry name" value="ABC2_membrane"/>
    <property type="match status" value="1"/>
</dbReference>
<feature type="transmembrane region" description="Helical" evidence="9">
    <location>
        <begin position="462"/>
        <end position="486"/>
    </location>
</feature>
<dbReference type="GO" id="GO:0016887">
    <property type="term" value="F:ATP hydrolysis activity"/>
    <property type="evidence" value="ECO:0007669"/>
    <property type="project" value="InterPro"/>
</dbReference>
<comment type="similarity">
    <text evidence="2">Belongs to the ABC transporter superfamily. ABCG family. Eye pigment precursor importer (TC 3.A.1.204) subfamily.</text>
</comment>
<feature type="transmembrane region" description="Helical" evidence="9">
    <location>
        <begin position="534"/>
        <end position="557"/>
    </location>
</feature>
<evidence type="ECO:0000256" key="1">
    <source>
        <dbReference type="ARBA" id="ARBA00004141"/>
    </source>
</evidence>
<dbReference type="InterPro" id="IPR003593">
    <property type="entry name" value="AAA+_ATPase"/>
</dbReference>
<keyword evidence="3" id="KW-0813">Transport</keyword>
<dbReference type="GO" id="GO:0140359">
    <property type="term" value="F:ABC-type transporter activity"/>
    <property type="evidence" value="ECO:0007669"/>
    <property type="project" value="InterPro"/>
</dbReference>
<dbReference type="Gene3D" id="3.40.50.300">
    <property type="entry name" value="P-loop containing nucleotide triphosphate hydrolases"/>
    <property type="match status" value="1"/>
</dbReference>
<feature type="domain" description="ABC transporter" evidence="10">
    <location>
        <begin position="29"/>
        <end position="283"/>
    </location>
</feature>
<dbReference type="InterPro" id="IPR043926">
    <property type="entry name" value="ABCG_dom"/>
</dbReference>
<dbReference type="InterPro" id="IPR050352">
    <property type="entry name" value="ABCG_transporters"/>
</dbReference>
<dbReference type="Proteomes" id="UP000504603">
    <property type="component" value="Unplaced"/>
</dbReference>
<evidence type="ECO:0000256" key="7">
    <source>
        <dbReference type="ARBA" id="ARBA00022989"/>
    </source>
</evidence>
<dbReference type="SMART" id="SM00382">
    <property type="entry name" value="AAA"/>
    <property type="match status" value="1"/>
</dbReference>
<evidence type="ECO:0000256" key="3">
    <source>
        <dbReference type="ARBA" id="ARBA00022448"/>
    </source>
</evidence>
<evidence type="ECO:0000259" key="10">
    <source>
        <dbReference type="PROSITE" id="PS50893"/>
    </source>
</evidence>
<evidence type="ECO:0000313" key="11">
    <source>
        <dbReference type="Proteomes" id="UP000504603"/>
    </source>
</evidence>
<dbReference type="InterPro" id="IPR003439">
    <property type="entry name" value="ABC_transporter-like_ATP-bd"/>
</dbReference>
<reference evidence="12" key="1">
    <citation type="submission" date="2025-08" db="UniProtKB">
        <authorList>
            <consortium name="RefSeq"/>
        </authorList>
    </citation>
    <scope>IDENTIFICATION</scope>
    <source>
        <strain evidence="12">OHB3-1</strain>
    </source>
</reference>
<feature type="transmembrane region" description="Helical" evidence="9">
    <location>
        <begin position="498"/>
        <end position="522"/>
    </location>
</feature>
<dbReference type="Pfam" id="PF19055">
    <property type="entry name" value="ABC2_membrane_7"/>
    <property type="match status" value="1"/>
</dbReference>
<dbReference type="InterPro" id="IPR027417">
    <property type="entry name" value="P-loop_NTPase"/>
</dbReference>
<evidence type="ECO:0000313" key="12">
    <source>
        <dbReference type="RefSeq" id="XP_022149026.1"/>
    </source>
</evidence>
<dbReference type="PROSITE" id="PS50893">
    <property type="entry name" value="ABC_TRANSPORTER_2"/>
    <property type="match status" value="1"/>
</dbReference>
<dbReference type="Pfam" id="PF00005">
    <property type="entry name" value="ABC_tran"/>
    <property type="match status" value="1"/>
</dbReference>
<dbReference type="OrthoDB" id="66620at2759"/>
<dbReference type="GO" id="GO:0005886">
    <property type="term" value="C:plasma membrane"/>
    <property type="evidence" value="ECO:0007669"/>
    <property type="project" value="TreeGrafter"/>
</dbReference>
<comment type="subcellular location">
    <subcellularLocation>
        <location evidence="1">Membrane</location>
        <topology evidence="1">Multi-pass membrane protein</topology>
    </subcellularLocation>
</comment>
<feature type="transmembrane region" description="Helical" evidence="9">
    <location>
        <begin position="418"/>
        <end position="441"/>
    </location>
</feature>
<evidence type="ECO:0000256" key="9">
    <source>
        <dbReference type="SAM" id="Phobius"/>
    </source>
</evidence>
<dbReference type="CDD" id="cd03213">
    <property type="entry name" value="ABCG_EPDR"/>
    <property type="match status" value="1"/>
</dbReference>